<keyword evidence="5 7" id="KW-1133">Transmembrane helix</keyword>
<evidence type="ECO:0000256" key="2">
    <source>
        <dbReference type="ARBA" id="ARBA00022448"/>
    </source>
</evidence>
<dbReference type="InterPro" id="IPR035906">
    <property type="entry name" value="MetI-like_sf"/>
</dbReference>
<dbReference type="Proteomes" id="UP000312512">
    <property type="component" value="Unassembled WGS sequence"/>
</dbReference>
<dbReference type="CDD" id="cd06261">
    <property type="entry name" value="TM_PBP2"/>
    <property type="match status" value="1"/>
</dbReference>
<evidence type="ECO:0000256" key="1">
    <source>
        <dbReference type="ARBA" id="ARBA00004651"/>
    </source>
</evidence>
<evidence type="ECO:0000256" key="3">
    <source>
        <dbReference type="ARBA" id="ARBA00022475"/>
    </source>
</evidence>
<dbReference type="RefSeq" id="WP_139633244.1">
    <property type="nucleotide sequence ID" value="NZ_VDLX02000010.1"/>
</dbReference>
<evidence type="ECO:0000256" key="6">
    <source>
        <dbReference type="ARBA" id="ARBA00023136"/>
    </source>
</evidence>
<proteinExistence type="inferred from homology"/>
<gene>
    <name evidence="8" type="ORF">FH608_026090</name>
</gene>
<accession>A0A5C4W8D1</accession>
<dbReference type="EMBL" id="VDLX02000010">
    <property type="protein sequence ID" value="KAB8192173.1"/>
    <property type="molecule type" value="Genomic_DNA"/>
</dbReference>
<dbReference type="Gene3D" id="1.10.3720.10">
    <property type="entry name" value="MetI-like"/>
    <property type="match status" value="1"/>
</dbReference>
<keyword evidence="3" id="KW-1003">Cell membrane</keyword>
<comment type="subcellular location">
    <subcellularLocation>
        <location evidence="1 7">Cell membrane</location>
        <topology evidence="1 7">Multi-pass membrane protein</topology>
    </subcellularLocation>
</comment>
<sequence length="287" mass="29896">MTEILDAPTTVPSRRPGRPSILVGLSFLVIALVVVCAIAGPALAPYSASAQDLTDTLAEPSAAHLLGTDDLGRDVFSRILAGAASALTGPLVIALGAMLIGSLLGLTAGYRGGFTETAIMRWVDLMYAVPQLLIAIVVVGVLSGTYWEAVLVLIVLTAPGDTRILRGAAIEQRGLPYVEALRVLGVPGPRILIRHVWPTLVPLSVAQTFLNFATSLVTLASLSFLGLGVAPGAADWGRMLAEGRDLVDVNPWTAIAPGLAIALTAAGFNIAGDWLHERLAGRGKDRT</sequence>
<evidence type="ECO:0000313" key="8">
    <source>
        <dbReference type="EMBL" id="KAB8192173.1"/>
    </source>
</evidence>
<feature type="transmembrane region" description="Helical" evidence="7">
    <location>
        <begin position="125"/>
        <end position="147"/>
    </location>
</feature>
<keyword evidence="6 7" id="KW-0472">Membrane</keyword>
<evidence type="ECO:0000256" key="7">
    <source>
        <dbReference type="RuleBase" id="RU363032"/>
    </source>
</evidence>
<keyword evidence="9" id="KW-1185">Reference proteome</keyword>
<dbReference type="OrthoDB" id="6637947at2"/>
<dbReference type="Pfam" id="PF00528">
    <property type="entry name" value="BPD_transp_1"/>
    <property type="match status" value="1"/>
</dbReference>
<protein>
    <submittedName>
        <fullName evidence="8">ABC transporter permease subunit</fullName>
    </submittedName>
</protein>
<evidence type="ECO:0000256" key="5">
    <source>
        <dbReference type="ARBA" id="ARBA00022989"/>
    </source>
</evidence>
<dbReference type="PANTHER" id="PTHR43386">
    <property type="entry name" value="OLIGOPEPTIDE TRANSPORT SYSTEM PERMEASE PROTEIN APPC"/>
    <property type="match status" value="1"/>
</dbReference>
<evidence type="ECO:0000313" key="9">
    <source>
        <dbReference type="Proteomes" id="UP000312512"/>
    </source>
</evidence>
<comment type="caution">
    <text evidence="8">The sequence shown here is derived from an EMBL/GenBank/DDBJ whole genome shotgun (WGS) entry which is preliminary data.</text>
</comment>
<dbReference type="GO" id="GO:0055085">
    <property type="term" value="P:transmembrane transport"/>
    <property type="evidence" value="ECO:0007669"/>
    <property type="project" value="InterPro"/>
</dbReference>
<organism evidence="8 9">
    <name type="scientific">Nonomuraea phyllanthi</name>
    <dbReference type="NCBI Taxonomy" id="2219224"/>
    <lineage>
        <taxon>Bacteria</taxon>
        <taxon>Bacillati</taxon>
        <taxon>Actinomycetota</taxon>
        <taxon>Actinomycetes</taxon>
        <taxon>Streptosporangiales</taxon>
        <taxon>Streptosporangiaceae</taxon>
        <taxon>Nonomuraea</taxon>
    </lineage>
</organism>
<dbReference type="PANTHER" id="PTHR43386:SF1">
    <property type="entry name" value="D,D-DIPEPTIDE TRANSPORT SYSTEM PERMEASE PROTEIN DDPC-RELATED"/>
    <property type="match status" value="1"/>
</dbReference>
<feature type="transmembrane region" description="Helical" evidence="7">
    <location>
        <begin position="209"/>
        <end position="230"/>
    </location>
</feature>
<dbReference type="SUPFAM" id="SSF161098">
    <property type="entry name" value="MetI-like"/>
    <property type="match status" value="1"/>
</dbReference>
<comment type="similarity">
    <text evidence="7">Belongs to the binding-protein-dependent transport system permease family.</text>
</comment>
<dbReference type="PROSITE" id="PS50928">
    <property type="entry name" value="ABC_TM1"/>
    <property type="match status" value="1"/>
</dbReference>
<keyword evidence="4 7" id="KW-0812">Transmembrane</keyword>
<name>A0A5C4W8D1_9ACTN</name>
<keyword evidence="2 7" id="KW-0813">Transport</keyword>
<feature type="transmembrane region" description="Helical" evidence="7">
    <location>
        <begin position="79"/>
        <end position="104"/>
    </location>
</feature>
<dbReference type="GO" id="GO:0005886">
    <property type="term" value="C:plasma membrane"/>
    <property type="evidence" value="ECO:0007669"/>
    <property type="project" value="UniProtKB-SubCell"/>
</dbReference>
<feature type="transmembrane region" description="Helical" evidence="7">
    <location>
        <begin position="21"/>
        <end position="44"/>
    </location>
</feature>
<dbReference type="InterPro" id="IPR000515">
    <property type="entry name" value="MetI-like"/>
</dbReference>
<reference evidence="8 9" key="1">
    <citation type="submission" date="2019-10" db="EMBL/GenBank/DDBJ databases">
        <title>Nonomuraea sp. nov., isolated from Phyllanthus amarus.</title>
        <authorList>
            <person name="Klykleung N."/>
            <person name="Tanasupawat S."/>
        </authorList>
    </citation>
    <scope>NUCLEOTIDE SEQUENCE [LARGE SCALE GENOMIC DNA]</scope>
    <source>
        <strain evidence="8 9">PA1-10</strain>
    </source>
</reference>
<dbReference type="InterPro" id="IPR050366">
    <property type="entry name" value="BP-dependent_transpt_permease"/>
</dbReference>
<evidence type="ECO:0000256" key="4">
    <source>
        <dbReference type="ARBA" id="ARBA00022692"/>
    </source>
</evidence>
<dbReference type="AlphaFoldDB" id="A0A5C4W8D1"/>